<protein>
    <recommendedName>
        <fullName evidence="1">FAD-binding PCMH-type domain-containing protein</fullName>
    </recommendedName>
</protein>
<feature type="non-terminal residue" evidence="2">
    <location>
        <position position="140"/>
    </location>
</feature>
<dbReference type="InterPro" id="IPR036318">
    <property type="entry name" value="FAD-bd_PCMH-like_sf"/>
</dbReference>
<dbReference type="InterPro" id="IPR051914">
    <property type="entry name" value="FAD-linked_OxidoTrans_Type4"/>
</dbReference>
<dbReference type="PROSITE" id="PS51387">
    <property type="entry name" value="FAD_PCMH"/>
    <property type="match status" value="1"/>
</dbReference>
<accession>A0A382Q3F0</accession>
<evidence type="ECO:0000259" key="1">
    <source>
        <dbReference type="PROSITE" id="PS51387"/>
    </source>
</evidence>
<reference evidence="2" key="1">
    <citation type="submission" date="2018-05" db="EMBL/GenBank/DDBJ databases">
        <authorList>
            <person name="Lanie J.A."/>
            <person name="Ng W.-L."/>
            <person name="Kazmierczak K.M."/>
            <person name="Andrzejewski T.M."/>
            <person name="Davidsen T.M."/>
            <person name="Wayne K.J."/>
            <person name="Tettelin H."/>
            <person name="Glass J.I."/>
            <person name="Rusch D."/>
            <person name="Podicherti R."/>
            <person name="Tsui H.-C.T."/>
            <person name="Winkler M.E."/>
        </authorList>
    </citation>
    <scope>NUCLEOTIDE SEQUENCE</scope>
</reference>
<dbReference type="InterPro" id="IPR016169">
    <property type="entry name" value="FAD-bd_PCMH_sub2"/>
</dbReference>
<dbReference type="Gene3D" id="3.30.465.10">
    <property type="match status" value="1"/>
</dbReference>
<organism evidence="2">
    <name type="scientific">marine metagenome</name>
    <dbReference type="NCBI Taxonomy" id="408172"/>
    <lineage>
        <taxon>unclassified sequences</taxon>
        <taxon>metagenomes</taxon>
        <taxon>ecological metagenomes</taxon>
    </lineage>
</organism>
<sequence>MVKALDAGRVKAGSVARHLYSSDSSVLQGGRAGVVCFPESTAEVSACVHAARRHGRAFVPRGAGTGLAGGAVPCDDPVVIVTTRMDRILDVDVERRTAWVEPGVVNLDLSRYLAGTGLHFAPDPSSQQASTIGGNVATNS</sequence>
<name>A0A382Q3F0_9ZZZZ</name>
<dbReference type="SUPFAM" id="SSF56176">
    <property type="entry name" value="FAD-binding/transporter-associated domain-like"/>
    <property type="match status" value="1"/>
</dbReference>
<proteinExistence type="predicted"/>
<dbReference type="PANTHER" id="PTHR42934">
    <property type="entry name" value="GLYCOLATE OXIDASE SUBUNIT GLCD"/>
    <property type="match status" value="1"/>
</dbReference>
<dbReference type="InterPro" id="IPR006094">
    <property type="entry name" value="Oxid_FAD_bind_N"/>
</dbReference>
<gene>
    <name evidence="2" type="ORF">METZ01_LOCUS332800</name>
</gene>
<dbReference type="PANTHER" id="PTHR42934:SF1">
    <property type="entry name" value="GLYCOLATE OXIDASE SUBUNIT GLCD"/>
    <property type="match status" value="1"/>
</dbReference>
<dbReference type="AlphaFoldDB" id="A0A382Q3F0"/>
<evidence type="ECO:0000313" key="2">
    <source>
        <dbReference type="EMBL" id="SVC79946.1"/>
    </source>
</evidence>
<feature type="domain" description="FAD-binding PCMH-type" evidence="1">
    <location>
        <begin position="27"/>
        <end position="140"/>
    </location>
</feature>
<dbReference type="GO" id="GO:0071949">
    <property type="term" value="F:FAD binding"/>
    <property type="evidence" value="ECO:0007669"/>
    <property type="project" value="InterPro"/>
</dbReference>
<dbReference type="Pfam" id="PF01565">
    <property type="entry name" value="FAD_binding_4"/>
    <property type="match status" value="1"/>
</dbReference>
<dbReference type="InterPro" id="IPR016166">
    <property type="entry name" value="FAD-bd_PCMH"/>
</dbReference>
<dbReference type="EMBL" id="UINC01111606">
    <property type="protein sequence ID" value="SVC79946.1"/>
    <property type="molecule type" value="Genomic_DNA"/>
</dbReference>